<accession>A0AA86Q0B4</accession>
<dbReference type="EMBL" id="CATOUU010000721">
    <property type="protein sequence ID" value="CAI9944192.1"/>
    <property type="molecule type" value="Genomic_DNA"/>
</dbReference>
<keyword evidence="1" id="KW-0472">Membrane</keyword>
<comment type="caution">
    <text evidence="2">The sequence shown here is derived from an EMBL/GenBank/DDBJ whole genome shotgun (WGS) entry which is preliminary data.</text>
</comment>
<reference evidence="3 4" key="2">
    <citation type="submission" date="2024-07" db="EMBL/GenBank/DDBJ databases">
        <authorList>
            <person name="Akdeniz Z."/>
        </authorList>
    </citation>
    <scope>NUCLEOTIDE SEQUENCE [LARGE SCALE GENOMIC DNA]</scope>
</reference>
<proteinExistence type="predicted"/>
<sequence>MITKKPTTFLSNQISRTALSHVTPPHRLSVISFEQMEFVLEIFSLITALFLICLIKAQTREQCHKLIVLFAILWGHFSLEGNLYVLLGEDFCYSYFVGHSQFHLNLLLYGRCEQKQDSFQFIWMDWVFRVSIAPSDTLRQLGVPIFL</sequence>
<evidence type="ECO:0000313" key="2">
    <source>
        <dbReference type="EMBL" id="CAI9944192.1"/>
    </source>
</evidence>
<dbReference type="EMBL" id="CAXDID020000083">
    <property type="protein sequence ID" value="CAL6019731.1"/>
    <property type="molecule type" value="Genomic_DNA"/>
</dbReference>
<dbReference type="Proteomes" id="UP001642409">
    <property type="component" value="Unassembled WGS sequence"/>
</dbReference>
<evidence type="ECO:0000256" key="1">
    <source>
        <dbReference type="SAM" id="Phobius"/>
    </source>
</evidence>
<feature type="transmembrane region" description="Helical" evidence="1">
    <location>
        <begin position="67"/>
        <end position="87"/>
    </location>
</feature>
<protein>
    <submittedName>
        <fullName evidence="3">Hypothetical_protein</fullName>
    </submittedName>
</protein>
<dbReference type="AlphaFoldDB" id="A0AA86Q0B4"/>
<reference evidence="2" key="1">
    <citation type="submission" date="2023-06" db="EMBL/GenBank/DDBJ databases">
        <authorList>
            <person name="Kurt Z."/>
        </authorList>
    </citation>
    <scope>NUCLEOTIDE SEQUENCE</scope>
</reference>
<organism evidence="2">
    <name type="scientific">Hexamita inflata</name>
    <dbReference type="NCBI Taxonomy" id="28002"/>
    <lineage>
        <taxon>Eukaryota</taxon>
        <taxon>Metamonada</taxon>
        <taxon>Diplomonadida</taxon>
        <taxon>Hexamitidae</taxon>
        <taxon>Hexamitinae</taxon>
        <taxon>Hexamita</taxon>
    </lineage>
</organism>
<name>A0AA86Q0B4_9EUKA</name>
<gene>
    <name evidence="3" type="ORF">HINF_LOCUS27093</name>
    <name evidence="2" type="ORF">HINF_LOCUS31837</name>
</gene>
<evidence type="ECO:0000313" key="3">
    <source>
        <dbReference type="EMBL" id="CAL6019731.1"/>
    </source>
</evidence>
<keyword evidence="1" id="KW-0812">Transmembrane</keyword>
<feature type="transmembrane region" description="Helical" evidence="1">
    <location>
        <begin position="38"/>
        <end position="55"/>
    </location>
</feature>
<keyword evidence="4" id="KW-1185">Reference proteome</keyword>
<keyword evidence="1" id="KW-1133">Transmembrane helix</keyword>
<evidence type="ECO:0000313" key="4">
    <source>
        <dbReference type="Proteomes" id="UP001642409"/>
    </source>
</evidence>